<dbReference type="EMBL" id="UINC01032272">
    <property type="protein sequence ID" value="SVB19658.1"/>
    <property type="molecule type" value="Genomic_DNA"/>
</dbReference>
<reference evidence="3" key="1">
    <citation type="submission" date="2018-05" db="EMBL/GenBank/DDBJ databases">
        <authorList>
            <person name="Lanie J.A."/>
            <person name="Ng W.-L."/>
            <person name="Kazmierczak K.M."/>
            <person name="Andrzejewski T.M."/>
            <person name="Davidsen T.M."/>
            <person name="Wayne K.J."/>
            <person name="Tettelin H."/>
            <person name="Glass J.I."/>
            <person name="Rusch D."/>
            <person name="Podicherti R."/>
            <person name="Tsui H.-C.T."/>
            <person name="Winkler M.E."/>
        </authorList>
    </citation>
    <scope>NUCLEOTIDE SEQUENCE</scope>
</reference>
<keyword evidence="1" id="KW-0597">Phosphoprotein</keyword>
<dbReference type="InterPro" id="IPR052181">
    <property type="entry name" value="5hmC_binding"/>
</dbReference>
<dbReference type="GO" id="GO:0005634">
    <property type="term" value="C:nucleus"/>
    <property type="evidence" value="ECO:0007669"/>
    <property type="project" value="TreeGrafter"/>
</dbReference>
<dbReference type="AlphaFoldDB" id="A0A382C0S2"/>
<dbReference type="InterPro" id="IPR002740">
    <property type="entry name" value="EVE_domain"/>
</dbReference>
<dbReference type="Gene3D" id="3.10.590.10">
    <property type="entry name" value="ph1033 like domains"/>
    <property type="match status" value="1"/>
</dbReference>
<dbReference type="FunFam" id="3.10.590.10:FF:000003">
    <property type="entry name" value="Thymocyte nuclear protein 1"/>
    <property type="match status" value="1"/>
</dbReference>
<evidence type="ECO:0000256" key="1">
    <source>
        <dbReference type="ARBA" id="ARBA00022553"/>
    </source>
</evidence>
<dbReference type="InterPro" id="IPR015947">
    <property type="entry name" value="PUA-like_sf"/>
</dbReference>
<organism evidence="3">
    <name type="scientific">marine metagenome</name>
    <dbReference type="NCBI Taxonomy" id="408172"/>
    <lineage>
        <taxon>unclassified sequences</taxon>
        <taxon>metagenomes</taxon>
        <taxon>ecological metagenomes</taxon>
    </lineage>
</organism>
<name>A0A382C0S2_9ZZZZ</name>
<accession>A0A382C0S2</accession>
<feature type="domain" description="EVE" evidence="2">
    <location>
        <begin position="2"/>
        <end position="149"/>
    </location>
</feature>
<dbReference type="CDD" id="cd21133">
    <property type="entry name" value="EVE"/>
    <property type="match status" value="1"/>
</dbReference>
<dbReference type="SUPFAM" id="SSF88697">
    <property type="entry name" value="PUA domain-like"/>
    <property type="match status" value="1"/>
</dbReference>
<protein>
    <recommendedName>
        <fullName evidence="2">EVE domain-containing protein</fullName>
    </recommendedName>
</protein>
<evidence type="ECO:0000313" key="3">
    <source>
        <dbReference type="EMBL" id="SVB19658.1"/>
    </source>
</evidence>
<dbReference type="PANTHER" id="PTHR14087:SF7">
    <property type="entry name" value="THYMOCYTE NUCLEAR PROTEIN 1"/>
    <property type="match status" value="1"/>
</dbReference>
<sequence length="150" mass="17995">MQYWLMKSEPDTYSIDDLQSFGVDHWDGIRNYQVRNFFRDKMQVGDKAFFYHSNCKEPGIVGTMEIASEAYPDHTAFDSSEKYFDRKSDPENPRWLMVDVRYLRHLERMITLGELRQQKQIADMKLLQRGNRLSVLPLSKKEWQYILDME</sequence>
<dbReference type="Pfam" id="PF01878">
    <property type="entry name" value="EVE"/>
    <property type="match status" value="1"/>
</dbReference>
<gene>
    <name evidence="3" type="ORF">METZ01_LOCUS172512</name>
</gene>
<dbReference type="InterPro" id="IPR047197">
    <property type="entry name" value="THYN1-like_EVE"/>
</dbReference>
<evidence type="ECO:0000259" key="2">
    <source>
        <dbReference type="Pfam" id="PF01878"/>
    </source>
</evidence>
<dbReference type="PANTHER" id="PTHR14087">
    <property type="entry name" value="THYMOCYTE NUCLEAR PROTEIN 1"/>
    <property type="match status" value="1"/>
</dbReference>
<proteinExistence type="predicted"/>